<gene>
    <name evidence="1" type="ORF">CEP54_003051</name>
</gene>
<dbReference type="OrthoDB" id="341259at2759"/>
<evidence type="ECO:0000313" key="1">
    <source>
        <dbReference type="EMBL" id="RSL67695.1"/>
    </source>
</evidence>
<evidence type="ECO:0008006" key="3">
    <source>
        <dbReference type="Google" id="ProtNLM"/>
    </source>
</evidence>
<dbReference type="EMBL" id="NKCI01000019">
    <property type="protein sequence ID" value="RSL67695.1"/>
    <property type="molecule type" value="Genomic_DNA"/>
</dbReference>
<organism evidence="1 2">
    <name type="scientific">Fusarium duplospermum</name>
    <dbReference type="NCBI Taxonomy" id="1325734"/>
    <lineage>
        <taxon>Eukaryota</taxon>
        <taxon>Fungi</taxon>
        <taxon>Dikarya</taxon>
        <taxon>Ascomycota</taxon>
        <taxon>Pezizomycotina</taxon>
        <taxon>Sordariomycetes</taxon>
        <taxon>Hypocreomycetidae</taxon>
        <taxon>Hypocreales</taxon>
        <taxon>Nectriaceae</taxon>
        <taxon>Fusarium</taxon>
        <taxon>Fusarium solani species complex</taxon>
    </lineage>
</organism>
<protein>
    <recommendedName>
        <fullName evidence="3">Ankyrin repeat protein</fullName>
    </recommendedName>
</protein>
<accession>A0A428QQX6</accession>
<evidence type="ECO:0000313" key="2">
    <source>
        <dbReference type="Proteomes" id="UP000288168"/>
    </source>
</evidence>
<dbReference type="Proteomes" id="UP000288168">
    <property type="component" value="Unassembled WGS sequence"/>
</dbReference>
<dbReference type="AlphaFoldDB" id="A0A428QQX6"/>
<sequence length="76" mass="8271">MAGTFTRCSGINNHVSMVMTLLKHGGDVNAKNAADEAPSSLLRVSGLLWYFLTHRDADGSKEMVPTDEYGVWGKSK</sequence>
<reference evidence="1 2" key="1">
    <citation type="submission" date="2017-06" db="EMBL/GenBank/DDBJ databases">
        <title>Comparative genomic analysis of Ambrosia Fusariam Clade fungi.</title>
        <authorList>
            <person name="Stajich J.E."/>
            <person name="Carrillo J."/>
            <person name="Kijimoto T."/>
            <person name="Eskalen A."/>
            <person name="O'Donnell K."/>
            <person name="Kasson M."/>
        </authorList>
    </citation>
    <scope>NUCLEOTIDE SEQUENCE [LARGE SCALE GENOMIC DNA]</scope>
    <source>
        <strain evidence="1 2">NRRL62584</strain>
    </source>
</reference>
<comment type="caution">
    <text evidence="1">The sequence shown here is derived from an EMBL/GenBank/DDBJ whole genome shotgun (WGS) entry which is preliminary data.</text>
</comment>
<proteinExistence type="predicted"/>
<name>A0A428QQX6_9HYPO</name>
<keyword evidence="2" id="KW-1185">Reference proteome</keyword>